<sequence>MNQSFHKRQRNAQVELIGRRGWKEERGCVMRAGEQDREIAELEPLSVLWPVGLRMPPASDSGVLRAAVLCIEVKMDKSFIITI</sequence>
<reference evidence="1 2" key="1">
    <citation type="journal article" date="2024" name="G3 (Bethesda)">
        <title>Genome assembly of Hibiscus sabdariffa L. provides insights into metabolisms of medicinal natural products.</title>
        <authorList>
            <person name="Kim T."/>
        </authorList>
    </citation>
    <scope>NUCLEOTIDE SEQUENCE [LARGE SCALE GENOMIC DNA]</scope>
    <source>
        <strain evidence="1">TK-2024</strain>
        <tissue evidence="1">Old leaves</tissue>
    </source>
</reference>
<evidence type="ECO:0000313" key="1">
    <source>
        <dbReference type="EMBL" id="KAK9000119.1"/>
    </source>
</evidence>
<dbReference type="EMBL" id="JBBPBN010000038">
    <property type="protein sequence ID" value="KAK9000119.1"/>
    <property type="molecule type" value="Genomic_DNA"/>
</dbReference>
<dbReference type="Proteomes" id="UP001396334">
    <property type="component" value="Unassembled WGS sequence"/>
</dbReference>
<accession>A0ABR2QHN6</accession>
<proteinExistence type="predicted"/>
<keyword evidence="2" id="KW-1185">Reference proteome</keyword>
<evidence type="ECO:0000313" key="2">
    <source>
        <dbReference type="Proteomes" id="UP001396334"/>
    </source>
</evidence>
<organism evidence="1 2">
    <name type="scientific">Hibiscus sabdariffa</name>
    <name type="common">roselle</name>
    <dbReference type="NCBI Taxonomy" id="183260"/>
    <lineage>
        <taxon>Eukaryota</taxon>
        <taxon>Viridiplantae</taxon>
        <taxon>Streptophyta</taxon>
        <taxon>Embryophyta</taxon>
        <taxon>Tracheophyta</taxon>
        <taxon>Spermatophyta</taxon>
        <taxon>Magnoliopsida</taxon>
        <taxon>eudicotyledons</taxon>
        <taxon>Gunneridae</taxon>
        <taxon>Pentapetalae</taxon>
        <taxon>rosids</taxon>
        <taxon>malvids</taxon>
        <taxon>Malvales</taxon>
        <taxon>Malvaceae</taxon>
        <taxon>Malvoideae</taxon>
        <taxon>Hibiscus</taxon>
    </lineage>
</organism>
<protein>
    <submittedName>
        <fullName evidence="1">Uncharacterized protein</fullName>
    </submittedName>
</protein>
<comment type="caution">
    <text evidence="1">The sequence shown here is derived from an EMBL/GenBank/DDBJ whole genome shotgun (WGS) entry which is preliminary data.</text>
</comment>
<name>A0ABR2QHN6_9ROSI</name>
<gene>
    <name evidence="1" type="ORF">V6N11_082252</name>
</gene>